<feature type="domain" description="Vps41 beta-propeller" evidence="2">
    <location>
        <begin position="172"/>
        <end position="232"/>
    </location>
</feature>
<evidence type="ECO:0000256" key="1">
    <source>
        <dbReference type="SAM" id="MobiDB-lite"/>
    </source>
</evidence>
<dbReference type="PANTHER" id="PTHR12616:SF1">
    <property type="entry name" value="VACUOLAR PROTEIN SORTING-ASSOCIATED PROTEIN 41 HOMOLOG"/>
    <property type="match status" value="1"/>
</dbReference>
<name>A0AAJ0D5T6_9PEZI</name>
<reference evidence="3" key="1">
    <citation type="submission" date="2023-04" db="EMBL/GenBank/DDBJ databases">
        <title>Black Yeasts Isolated from many extreme environments.</title>
        <authorList>
            <person name="Coleine C."/>
            <person name="Stajich J.E."/>
            <person name="Selbmann L."/>
        </authorList>
    </citation>
    <scope>NUCLEOTIDE SEQUENCE</scope>
    <source>
        <strain evidence="3">CCFEE 5312</strain>
    </source>
</reference>
<feature type="domain" description="Vps41 beta-propeller" evidence="2">
    <location>
        <begin position="385"/>
        <end position="513"/>
    </location>
</feature>
<dbReference type="Gene3D" id="2.130.10.10">
    <property type="entry name" value="YVTN repeat-like/Quinoprotein amine dehydrogenase"/>
    <property type="match status" value="1"/>
</dbReference>
<accession>A0AAJ0D5T6</accession>
<feature type="region of interest" description="Disordered" evidence="1">
    <location>
        <begin position="449"/>
        <end position="475"/>
    </location>
</feature>
<dbReference type="Proteomes" id="UP001271007">
    <property type="component" value="Unassembled WGS sequence"/>
</dbReference>
<feature type="compositionally biased region" description="Polar residues" evidence="1">
    <location>
        <begin position="454"/>
        <end position="464"/>
    </location>
</feature>
<organism evidence="3 4">
    <name type="scientific">Extremus antarcticus</name>
    <dbReference type="NCBI Taxonomy" id="702011"/>
    <lineage>
        <taxon>Eukaryota</taxon>
        <taxon>Fungi</taxon>
        <taxon>Dikarya</taxon>
        <taxon>Ascomycota</taxon>
        <taxon>Pezizomycotina</taxon>
        <taxon>Dothideomycetes</taxon>
        <taxon>Dothideomycetidae</taxon>
        <taxon>Mycosphaerellales</taxon>
        <taxon>Extremaceae</taxon>
        <taxon>Extremus</taxon>
    </lineage>
</organism>
<protein>
    <submittedName>
        <fullName evidence="3">Vacuolar protein sorting-associated protein 41</fullName>
    </submittedName>
</protein>
<proteinExistence type="predicted"/>
<dbReference type="InterPro" id="IPR057780">
    <property type="entry name" value="Beta-prop_Vps41"/>
</dbReference>
<feature type="compositionally biased region" description="Low complexity" evidence="1">
    <location>
        <begin position="147"/>
        <end position="163"/>
    </location>
</feature>
<dbReference type="PANTHER" id="PTHR12616">
    <property type="entry name" value="VACUOLAR PROTEIN SORTING VPS41"/>
    <property type="match status" value="1"/>
</dbReference>
<gene>
    <name evidence="3" type="primary">VPS41</name>
    <name evidence="3" type="ORF">LTR09_011995</name>
</gene>
<dbReference type="Pfam" id="PF23556">
    <property type="entry name" value="TPR_Vps41"/>
    <property type="match status" value="2"/>
</dbReference>
<dbReference type="SUPFAM" id="SSF50978">
    <property type="entry name" value="WD40 repeat-like"/>
    <property type="match status" value="1"/>
</dbReference>
<dbReference type="InterPro" id="IPR045111">
    <property type="entry name" value="Vps41/Vps8"/>
</dbReference>
<evidence type="ECO:0000313" key="4">
    <source>
        <dbReference type="Proteomes" id="UP001271007"/>
    </source>
</evidence>
<keyword evidence="4" id="KW-1185">Reference proteome</keyword>
<dbReference type="GO" id="GO:0005770">
    <property type="term" value="C:late endosome"/>
    <property type="evidence" value="ECO:0007669"/>
    <property type="project" value="TreeGrafter"/>
</dbReference>
<sequence>MAADVHAKKQKGMSGPQNAAVPDEDGVGGAVEADDDDDDEDEEDEDEDEPKLKYAKLTGSLPNVYRNGDSTSAFAVVGDKMVLGTHNGNVHVLSLPSLPPLRTYHAHSATITSISVSPTPSPLSHRPAAEPTTSAGLSSPPPPIRSPPTTTNSPRPARSQQQAPPVPNTPSNAIYIATSSLDGHVCISSLLDPKDVQLRNFARPLQAVCLSPTYTSDRTYLSGGLAGQLILTVGGKAGVTVDANTNSAAAAAGGWLNTIGLGGDRGKDTVLHSGEGKIGEIKWSLSGKWVVWINEEGIKIMRSHLKLDSEASEDAWRRIAHAAKPNKAGWEDGASVWRGRAQWVDERRVETDDVVELTVGEGEKGATVLVNGAPNAKKKPAGRAEKLVVGWGNTAWILHVTEGGTSAAGKKQIGSADIMHKLAFECIISGIALFTPSLLAILAYRTTADEEDSTQQSSKTTNGTPRKGRSHRHTGLAPQLRLIDIGTAVEVDLDELSMSRFETLSAQDYHLSTLYIPPPPPTNSSTISSGERGALEGLWDAAGGKYATRMFSSSASVLSRSSDDRNASFTSPPSSFAGVTATAVSKKRRLDAHPYVVEQGLKLFIQSPYDCVLAIKRGRGDRLEWLMERKLYREAWELVDKHPEVVGTPADGDASAEARTPRSNKGQGSLADFFADSSSSQHGGSGGSQATTVDREKRRIGDLWLKQLIDASKWSEAGRVAGKVLGTSSGWEHWVWKFAEANKFDDITPFIPSTADAHLPSVVYEVVLGHYVQADPQRLQQLLEDWDPSLELYDVGSVIKAIESRLSNANTEFEQEDDVQEGGEKWNVLTECLARLYLADARPKEALRCWIHVQNADAAFQLIREEKLMDVVAAEDVTGLLTLRVRKTLMATGSLRELGEATSEPIALLVSEALRGTVLPATVISQLQRRGPSFRPFIYLYLRALWHGSDTTASTSAEARKPRRKNIQMVDEGHALVEDHADLAVALFSQYDRELLMTFLRASSIYSYESAAAICEQLHYIPELVHILSKTGQTKRALFLIIGELGDVKQAIEFAKENPDLWNDLLDYSMDKPAFIKGLLEEVGTAIDPIALVRRIPAGLEIEGLKEGVKKMLREYDIQFSISEGVARVLRGEVGMGMETLRAGRKKGVRFEVVHDDGQDVQIEVKDPPTRVESGEELLVPRRKVDKADAKAAKAGCCVGCGELFSEDEKEPLIGFACGHVYHLSCLLRSTPETSDPDTIAQLLAQLGKGADDETGYTGRSVGQKVAHAHIVKGLVKGGCRHCLVPGGA</sequence>
<dbReference type="Pfam" id="PF23411">
    <property type="entry name" value="Beta-prop_Vps41"/>
    <property type="match status" value="2"/>
</dbReference>
<feature type="compositionally biased region" description="Acidic residues" evidence="1">
    <location>
        <begin position="22"/>
        <end position="49"/>
    </location>
</feature>
<dbReference type="Gene3D" id="1.25.40.10">
    <property type="entry name" value="Tetratricopeptide repeat domain"/>
    <property type="match status" value="1"/>
</dbReference>
<dbReference type="InterPro" id="IPR015943">
    <property type="entry name" value="WD40/YVTN_repeat-like_dom_sf"/>
</dbReference>
<dbReference type="GO" id="GO:0009267">
    <property type="term" value="P:cellular response to starvation"/>
    <property type="evidence" value="ECO:0007669"/>
    <property type="project" value="TreeGrafter"/>
</dbReference>
<dbReference type="InterPro" id="IPR036322">
    <property type="entry name" value="WD40_repeat_dom_sf"/>
</dbReference>
<dbReference type="GO" id="GO:0030897">
    <property type="term" value="C:HOPS complex"/>
    <property type="evidence" value="ECO:0007669"/>
    <property type="project" value="TreeGrafter"/>
</dbReference>
<dbReference type="CDD" id="cd16448">
    <property type="entry name" value="RING-H2"/>
    <property type="match status" value="1"/>
</dbReference>
<dbReference type="EMBL" id="JAWDJX010000088">
    <property type="protein sequence ID" value="KAK3046540.1"/>
    <property type="molecule type" value="Genomic_DNA"/>
</dbReference>
<feature type="compositionally biased region" description="Low complexity" evidence="1">
    <location>
        <begin position="671"/>
        <end position="682"/>
    </location>
</feature>
<feature type="region of interest" description="Disordered" evidence="1">
    <location>
        <begin position="1"/>
        <end position="54"/>
    </location>
</feature>
<dbReference type="GO" id="GO:0016236">
    <property type="term" value="P:macroautophagy"/>
    <property type="evidence" value="ECO:0007669"/>
    <property type="project" value="TreeGrafter"/>
</dbReference>
<feature type="compositionally biased region" description="Low complexity" evidence="1">
    <location>
        <begin position="114"/>
        <end position="124"/>
    </location>
</feature>
<evidence type="ECO:0000313" key="3">
    <source>
        <dbReference type="EMBL" id="KAK3046540.1"/>
    </source>
</evidence>
<dbReference type="GO" id="GO:0034058">
    <property type="term" value="P:endosomal vesicle fusion"/>
    <property type="evidence" value="ECO:0007669"/>
    <property type="project" value="TreeGrafter"/>
</dbReference>
<evidence type="ECO:0000259" key="2">
    <source>
        <dbReference type="Pfam" id="PF23411"/>
    </source>
</evidence>
<feature type="region of interest" description="Disordered" evidence="1">
    <location>
        <begin position="644"/>
        <end position="693"/>
    </location>
</feature>
<comment type="caution">
    <text evidence="3">The sequence shown here is derived from an EMBL/GenBank/DDBJ whole genome shotgun (WGS) entry which is preliminary data.</text>
</comment>
<dbReference type="InterPro" id="IPR011990">
    <property type="entry name" value="TPR-like_helical_dom_sf"/>
</dbReference>
<feature type="region of interest" description="Disordered" evidence="1">
    <location>
        <begin position="114"/>
        <end position="171"/>
    </location>
</feature>
<dbReference type="GO" id="GO:0006623">
    <property type="term" value="P:protein targeting to vacuole"/>
    <property type="evidence" value="ECO:0007669"/>
    <property type="project" value="InterPro"/>
</dbReference>